<keyword evidence="2" id="KW-0472">Membrane</keyword>
<keyword evidence="2" id="KW-1133">Transmembrane helix</keyword>
<proteinExistence type="predicted"/>
<accession>A0ABV9U3Z2</accession>
<evidence type="ECO:0000313" key="3">
    <source>
        <dbReference type="EMBL" id="MFC4911195.1"/>
    </source>
</evidence>
<organism evidence="3 4">
    <name type="scientific">Actinomadura gamaensis</name>
    <dbReference type="NCBI Taxonomy" id="1763541"/>
    <lineage>
        <taxon>Bacteria</taxon>
        <taxon>Bacillati</taxon>
        <taxon>Actinomycetota</taxon>
        <taxon>Actinomycetes</taxon>
        <taxon>Streptosporangiales</taxon>
        <taxon>Thermomonosporaceae</taxon>
        <taxon>Actinomadura</taxon>
    </lineage>
</organism>
<feature type="transmembrane region" description="Helical" evidence="2">
    <location>
        <begin position="157"/>
        <end position="180"/>
    </location>
</feature>
<dbReference type="EMBL" id="JBHSIT010000008">
    <property type="protein sequence ID" value="MFC4911195.1"/>
    <property type="molecule type" value="Genomic_DNA"/>
</dbReference>
<feature type="transmembrane region" description="Helical" evidence="2">
    <location>
        <begin position="101"/>
        <end position="121"/>
    </location>
</feature>
<sequence length="298" mass="32246">MSQPTPRSVRRTLSRLTDRETAKLVRYGFGPMLGLTHLASEPEGAVLVESVLALHTQTGSRPPRPEDEANAAEVKRRQRQFAKRVEEEGLPGRPPLTPGRVLLAWALIWAIALVAVPLAMFGGIMTAGWALVLFGVATFFLTVLTCGFVAGRGHFQAWLALLPILLVLVGAGGAATPLYLKSRGTEVQGEFGQAYKTGKGRYVKEHCLIAWGPPGNRQATDVTGCPDRFFRMHFPGRDEHIPVRFVRSPNWVPSRVGTKADLSLTWQAAVVGTGLVLLAGLTAWGVATAARRRPATGQ</sequence>
<name>A0ABV9U3Z2_9ACTN</name>
<evidence type="ECO:0000256" key="1">
    <source>
        <dbReference type="SAM" id="MobiDB-lite"/>
    </source>
</evidence>
<dbReference type="Proteomes" id="UP001595872">
    <property type="component" value="Unassembled WGS sequence"/>
</dbReference>
<feature type="transmembrane region" description="Helical" evidence="2">
    <location>
        <begin position="264"/>
        <end position="287"/>
    </location>
</feature>
<feature type="transmembrane region" description="Helical" evidence="2">
    <location>
        <begin position="127"/>
        <end position="150"/>
    </location>
</feature>
<keyword evidence="2" id="KW-0812">Transmembrane</keyword>
<protein>
    <submittedName>
        <fullName evidence="3">Uncharacterized protein</fullName>
    </submittedName>
</protein>
<dbReference type="RefSeq" id="WP_378259839.1">
    <property type="nucleotide sequence ID" value="NZ_JBHSIT010000008.1"/>
</dbReference>
<feature type="region of interest" description="Disordered" evidence="1">
    <location>
        <begin position="56"/>
        <end position="75"/>
    </location>
</feature>
<keyword evidence="4" id="KW-1185">Reference proteome</keyword>
<evidence type="ECO:0000313" key="4">
    <source>
        <dbReference type="Proteomes" id="UP001595872"/>
    </source>
</evidence>
<reference evidence="4" key="1">
    <citation type="journal article" date="2019" name="Int. J. Syst. Evol. Microbiol.">
        <title>The Global Catalogue of Microorganisms (GCM) 10K type strain sequencing project: providing services to taxonomists for standard genome sequencing and annotation.</title>
        <authorList>
            <consortium name="The Broad Institute Genomics Platform"/>
            <consortium name="The Broad Institute Genome Sequencing Center for Infectious Disease"/>
            <person name="Wu L."/>
            <person name="Ma J."/>
        </authorList>
    </citation>
    <scope>NUCLEOTIDE SEQUENCE [LARGE SCALE GENOMIC DNA]</scope>
    <source>
        <strain evidence="4">KLKA75</strain>
    </source>
</reference>
<gene>
    <name evidence="3" type="ORF">ACFPCY_28065</name>
</gene>
<comment type="caution">
    <text evidence="3">The sequence shown here is derived from an EMBL/GenBank/DDBJ whole genome shotgun (WGS) entry which is preliminary data.</text>
</comment>
<evidence type="ECO:0000256" key="2">
    <source>
        <dbReference type="SAM" id="Phobius"/>
    </source>
</evidence>